<dbReference type="EMBL" id="CAJDYZ010002922">
    <property type="protein sequence ID" value="CAD1469763.1"/>
    <property type="molecule type" value="Genomic_DNA"/>
</dbReference>
<organism evidence="1 2">
    <name type="scientific">Heterotrigona itama</name>
    <dbReference type="NCBI Taxonomy" id="395501"/>
    <lineage>
        <taxon>Eukaryota</taxon>
        <taxon>Metazoa</taxon>
        <taxon>Ecdysozoa</taxon>
        <taxon>Arthropoda</taxon>
        <taxon>Hexapoda</taxon>
        <taxon>Insecta</taxon>
        <taxon>Pterygota</taxon>
        <taxon>Neoptera</taxon>
        <taxon>Endopterygota</taxon>
        <taxon>Hymenoptera</taxon>
        <taxon>Apocrita</taxon>
        <taxon>Aculeata</taxon>
        <taxon>Apoidea</taxon>
        <taxon>Anthophila</taxon>
        <taxon>Apidae</taxon>
        <taxon>Heterotrigona</taxon>
    </lineage>
</organism>
<gene>
    <name evidence="1" type="ORF">MHI_LOCUS152042</name>
</gene>
<evidence type="ECO:0000313" key="1">
    <source>
        <dbReference type="EMBL" id="CAD1469763.1"/>
    </source>
</evidence>
<name>A0A6V7GWW2_9HYME</name>
<feature type="non-terminal residue" evidence="1">
    <location>
        <position position="37"/>
    </location>
</feature>
<keyword evidence="2" id="KW-1185">Reference proteome</keyword>
<accession>A0A6V7GWW2</accession>
<dbReference type="Proteomes" id="UP000752696">
    <property type="component" value="Unassembled WGS sequence"/>
</dbReference>
<evidence type="ECO:0000313" key="2">
    <source>
        <dbReference type="Proteomes" id="UP000752696"/>
    </source>
</evidence>
<proteinExistence type="predicted"/>
<comment type="caution">
    <text evidence="1">The sequence shown here is derived from an EMBL/GenBank/DDBJ whole genome shotgun (WGS) entry which is preliminary data.</text>
</comment>
<dbReference type="AlphaFoldDB" id="A0A6V7GWW2"/>
<reference evidence="1" key="1">
    <citation type="submission" date="2020-07" db="EMBL/GenBank/DDBJ databases">
        <authorList>
            <person name="Nazaruddin N."/>
        </authorList>
    </citation>
    <scope>NUCLEOTIDE SEQUENCE</scope>
</reference>
<sequence length="37" mass="4430">MKNYYGFRSTRFRQSCSSLFELFHADSLKQCLYPSSM</sequence>
<protein>
    <submittedName>
        <fullName evidence="1">Uncharacterized protein</fullName>
    </submittedName>
</protein>